<dbReference type="InterPro" id="IPR003959">
    <property type="entry name" value="ATPase_AAA_core"/>
</dbReference>
<evidence type="ECO:0000259" key="5">
    <source>
        <dbReference type="SMART" id="SM01086"/>
    </source>
</evidence>
<dbReference type="InterPro" id="IPR027417">
    <property type="entry name" value="P-loop_NTPase"/>
</dbReference>
<keyword evidence="7" id="KW-1185">Reference proteome</keyword>
<dbReference type="GO" id="GO:0051603">
    <property type="term" value="P:proteolysis involved in protein catabolic process"/>
    <property type="evidence" value="ECO:0007669"/>
    <property type="project" value="TreeGrafter"/>
</dbReference>
<gene>
    <name evidence="6" type="primary">MCX1</name>
    <name evidence="6" type="ORF">CcaverHIS019_0604040</name>
</gene>
<feature type="compositionally biased region" description="Polar residues" evidence="3">
    <location>
        <begin position="350"/>
        <end position="359"/>
    </location>
</feature>
<keyword evidence="1" id="KW-0547">Nucleotide-binding</keyword>
<feature type="domain" description="Clp ATPase C-terminal" evidence="5">
    <location>
        <begin position="462"/>
        <end position="556"/>
    </location>
</feature>
<evidence type="ECO:0000313" key="7">
    <source>
        <dbReference type="Proteomes" id="UP001233271"/>
    </source>
</evidence>
<dbReference type="EMBL" id="AP028217">
    <property type="protein sequence ID" value="BEI93945.1"/>
    <property type="molecule type" value="Genomic_DNA"/>
</dbReference>
<dbReference type="InterPro" id="IPR050052">
    <property type="entry name" value="ATP-dep_Clp_protease_ClpX"/>
</dbReference>
<dbReference type="Pfam" id="PF10431">
    <property type="entry name" value="ClpB_D2-small"/>
    <property type="match status" value="1"/>
</dbReference>
<feature type="region of interest" description="Disordered" evidence="3">
    <location>
        <begin position="309"/>
        <end position="383"/>
    </location>
</feature>
<dbReference type="PANTHER" id="PTHR48102:SF7">
    <property type="entry name" value="ATP-DEPENDENT CLP PROTEASE ATP-BINDING SUBUNIT CLPX-LIKE, MITOCHONDRIAL"/>
    <property type="match status" value="1"/>
</dbReference>
<evidence type="ECO:0000256" key="2">
    <source>
        <dbReference type="ARBA" id="ARBA00022840"/>
    </source>
</evidence>
<dbReference type="KEGG" id="ccac:CcaHIS019_0604040"/>
<dbReference type="SMART" id="SM01086">
    <property type="entry name" value="ClpB_D2-small"/>
    <property type="match status" value="1"/>
</dbReference>
<evidence type="ECO:0000256" key="3">
    <source>
        <dbReference type="SAM" id="MobiDB-lite"/>
    </source>
</evidence>
<dbReference type="AlphaFoldDB" id="A0AA48QY35"/>
<dbReference type="SUPFAM" id="SSF52540">
    <property type="entry name" value="P-loop containing nucleoside triphosphate hydrolases"/>
    <property type="match status" value="1"/>
</dbReference>
<feature type="domain" description="AAA+ ATPase" evidence="4">
    <location>
        <begin position="191"/>
        <end position="424"/>
    </location>
</feature>
<evidence type="ECO:0000259" key="4">
    <source>
        <dbReference type="SMART" id="SM00382"/>
    </source>
</evidence>
<dbReference type="InterPro" id="IPR003593">
    <property type="entry name" value="AAA+_ATPase"/>
</dbReference>
<dbReference type="SMART" id="SM00382">
    <property type="entry name" value="AAA"/>
    <property type="match status" value="1"/>
</dbReference>
<reference evidence="6" key="1">
    <citation type="journal article" date="2023" name="BMC Genomics">
        <title>Chromosome-level genome assemblies of Cutaneotrichosporon spp. (Trichosporonales, Basidiomycota) reveal imbalanced evolution between nucleotide sequences and chromosome synteny.</title>
        <authorList>
            <person name="Kobayashi Y."/>
            <person name="Kayamori A."/>
            <person name="Aoki K."/>
            <person name="Shiwa Y."/>
            <person name="Matsutani M."/>
            <person name="Fujita N."/>
            <person name="Sugita T."/>
            <person name="Iwasaki W."/>
            <person name="Tanaka N."/>
            <person name="Takashima M."/>
        </authorList>
    </citation>
    <scope>NUCLEOTIDE SEQUENCE</scope>
    <source>
        <strain evidence="6">HIS019</strain>
    </source>
</reference>
<evidence type="ECO:0000313" key="6">
    <source>
        <dbReference type="EMBL" id="BEI93945.1"/>
    </source>
</evidence>
<accession>A0AA48QY35</accession>
<dbReference type="Gene3D" id="3.40.50.300">
    <property type="entry name" value="P-loop containing nucleotide triphosphate hydrolases"/>
    <property type="match status" value="1"/>
</dbReference>
<dbReference type="PANTHER" id="PTHR48102">
    <property type="entry name" value="ATP-DEPENDENT CLP PROTEASE ATP-BINDING SUBUNIT CLPX-LIKE, MITOCHONDRIAL-RELATED"/>
    <property type="match status" value="1"/>
</dbReference>
<sequence>MLSRARIRLRHWPKLTARLNSTAAPTRSPKDLFNHLSQYVIGQEAAKKVLSVAVFNHYRRIEPRINPVTVAEPAEPAEAAPVSPAIDSKANVQVPASFEADYEKTNGIPDATRIVGAEDGADPTLTYDTLVREEKWSSTSGKEERMRKRKAEDEKREAKQLEEDARTRRADELNEAMGQRPFPEDLDVTVEKSNVLVVGPTGTGKTLMAKTLARALDVPFVSCDATTYTQAGYVGEDVESCILRLLQAADYDVARAEVGIVHIDEVDKLARRGGNELGTWGGGRDVGGEGVQQALLRILEGTTVTLSAKTAPIGSNPPSPSTHTAHSNSSLGPASPPKSESTFPEAPEWNPNNPMNRTFGNAPGKKGVRDGLPGFSGGGPPNKGDTYVVDTSNILFILSGAFVGLDPIIQRRLGKGSIGFGAPLSSPVVAGTLKPTMADLKDYGLIPEFLGRLPIVSSLHPLAVDDLVRILTEPRNALIKQYKALFHRYGSELVFTRRALQAIAQEGLDRGGGARGLRGVLEEVLVDAMFEVPGSSVRYCLVTQAAVQRREPAMYFSRGNRHAMMGVIEEEDDLRRRPSRPQIFVEEDRLQAVG</sequence>
<organism evidence="6 7">
    <name type="scientific">Cutaneotrichosporon cavernicola</name>
    <dbReference type="NCBI Taxonomy" id="279322"/>
    <lineage>
        <taxon>Eukaryota</taxon>
        <taxon>Fungi</taxon>
        <taxon>Dikarya</taxon>
        <taxon>Basidiomycota</taxon>
        <taxon>Agaricomycotina</taxon>
        <taxon>Tremellomycetes</taxon>
        <taxon>Trichosporonales</taxon>
        <taxon>Trichosporonaceae</taxon>
        <taxon>Cutaneotrichosporon</taxon>
    </lineage>
</organism>
<evidence type="ECO:0000256" key="1">
    <source>
        <dbReference type="ARBA" id="ARBA00022741"/>
    </source>
</evidence>
<dbReference type="InterPro" id="IPR019489">
    <property type="entry name" value="Clp_ATPase_C"/>
</dbReference>
<dbReference type="FunFam" id="1.10.8.60:FF:000138">
    <property type="entry name" value="ATP-dependent Clp protease ATP-binding subunit ClpX"/>
    <property type="match status" value="1"/>
</dbReference>
<dbReference type="GO" id="GO:0005524">
    <property type="term" value="F:ATP binding"/>
    <property type="evidence" value="ECO:0007669"/>
    <property type="project" value="UniProtKB-KW"/>
</dbReference>
<proteinExistence type="predicted"/>
<dbReference type="Proteomes" id="UP001233271">
    <property type="component" value="Chromosome 6"/>
</dbReference>
<dbReference type="Pfam" id="PF07724">
    <property type="entry name" value="AAA_2"/>
    <property type="match status" value="1"/>
</dbReference>
<evidence type="ECO:0008006" key="8">
    <source>
        <dbReference type="Google" id="ProtNLM"/>
    </source>
</evidence>
<keyword evidence="2" id="KW-0067">ATP-binding</keyword>
<dbReference type="GO" id="GO:0005759">
    <property type="term" value="C:mitochondrial matrix"/>
    <property type="evidence" value="ECO:0007669"/>
    <property type="project" value="TreeGrafter"/>
</dbReference>
<dbReference type="GeneID" id="85497815"/>
<feature type="compositionally biased region" description="Polar residues" evidence="3">
    <location>
        <begin position="321"/>
        <end position="342"/>
    </location>
</feature>
<protein>
    <recommendedName>
        <fullName evidence="8">ClpX, ATPase regulatory subunit</fullName>
    </recommendedName>
</protein>
<feature type="region of interest" description="Disordered" evidence="3">
    <location>
        <begin position="135"/>
        <end position="169"/>
    </location>
</feature>
<dbReference type="GO" id="GO:0016887">
    <property type="term" value="F:ATP hydrolysis activity"/>
    <property type="evidence" value="ECO:0007669"/>
    <property type="project" value="InterPro"/>
</dbReference>
<dbReference type="Gene3D" id="1.10.8.60">
    <property type="match status" value="1"/>
</dbReference>
<dbReference type="RefSeq" id="XP_060459210.1">
    <property type="nucleotide sequence ID" value="XM_060602858.1"/>
</dbReference>
<name>A0AA48QY35_9TREE</name>